<name>A0ABN9PT58_9DINO</name>
<dbReference type="Proteomes" id="UP001189429">
    <property type="component" value="Unassembled WGS sequence"/>
</dbReference>
<evidence type="ECO:0000256" key="1">
    <source>
        <dbReference type="SAM" id="MobiDB-lite"/>
    </source>
</evidence>
<evidence type="ECO:0000313" key="3">
    <source>
        <dbReference type="Proteomes" id="UP001189429"/>
    </source>
</evidence>
<evidence type="ECO:0000313" key="2">
    <source>
        <dbReference type="EMBL" id="CAK0795009.1"/>
    </source>
</evidence>
<organism evidence="2 3">
    <name type="scientific">Prorocentrum cordatum</name>
    <dbReference type="NCBI Taxonomy" id="2364126"/>
    <lineage>
        <taxon>Eukaryota</taxon>
        <taxon>Sar</taxon>
        <taxon>Alveolata</taxon>
        <taxon>Dinophyceae</taxon>
        <taxon>Prorocentrales</taxon>
        <taxon>Prorocentraceae</taxon>
        <taxon>Prorocentrum</taxon>
    </lineage>
</organism>
<feature type="compositionally biased region" description="Basic and acidic residues" evidence="1">
    <location>
        <begin position="1"/>
        <end position="12"/>
    </location>
</feature>
<feature type="region of interest" description="Disordered" evidence="1">
    <location>
        <begin position="1"/>
        <end position="36"/>
    </location>
</feature>
<dbReference type="EMBL" id="CAUYUJ010001245">
    <property type="protein sequence ID" value="CAK0795009.1"/>
    <property type="molecule type" value="Genomic_DNA"/>
</dbReference>
<reference evidence="2" key="1">
    <citation type="submission" date="2023-10" db="EMBL/GenBank/DDBJ databases">
        <authorList>
            <person name="Chen Y."/>
            <person name="Shah S."/>
            <person name="Dougan E. K."/>
            <person name="Thang M."/>
            <person name="Chan C."/>
        </authorList>
    </citation>
    <scope>NUCLEOTIDE SEQUENCE [LARGE SCALE GENOMIC DNA]</scope>
</reference>
<proteinExistence type="predicted"/>
<sequence>TGRREGREERRGGKTKHGNAARSALPRLGKESTPPRHCTTARVYVGQGGGTALPVLTALARGVQVVVVGAVVMAMPMVNFQLGNELTTCMRICLQRDAATNSMPPRQRQARQKRPGKIQGEELEMTVDSSSTRRHLEYRRYASKFTRLTHSLLAPKIPRPCWRTNAPVSGLLTCKAINLERQEENGRARYASREILDRHRLLSSHGWKQMSTWKILLEPSSAYLEATWSACNCDEGYCEARRRKQS</sequence>
<comment type="caution">
    <text evidence="2">The sequence shown here is derived from an EMBL/GenBank/DDBJ whole genome shotgun (WGS) entry which is preliminary data.</text>
</comment>
<gene>
    <name evidence="2" type="ORF">PCOR1329_LOCUS4807</name>
</gene>
<protein>
    <submittedName>
        <fullName evidence="2">Uncharacterized protein</fullName>
    </submittedName>
</protein>
<accession>A0ABN9PT58</accession>
<feature type="non-terminal residue" evidence="2">
    <location>
        <position position="1"/>
    </location>
</feature>
<keyword evidence="3" id="KW-1185">Reference proteome</keyword>